<keyword evidence="8" id="KW-0186">Copper</keyword>
<evidence type="ECO:0000313" key="13">
    <source>
        <dbReference type="Proteomes" id="UP001589862"/>
    </source>
</evidence>
<dbReference type="CDD" id="cd16833">
    <property type="entry name" value="YfiH"/>
    <property type="match status" value="1"/>
</dbReference>
<dbReference type="RefSeq" id="WP_377457189.1">
    <property type="nucleotide sequence ID" value="NZ_JBHLUB010000001.1"/>
</dbReference>
<comment type="catalytic activity">
    <reaction evidence="10">
        <text>adenosine + phosphate = alpha-D-ribose 1-phosphate + adenine</text>
        <dbReference type="Rhea" id="RHEA:27642"/>
        <dbReference type="ChEBI" id="CHEBI:16335"/>
        <dbReference type="ChEBI" id="CHEBI:16708"/>
        <dbReference type="ChEBI" id="CHEBI:43474"/>
        <dbReference type="ChEBI" id="CHEBI:57720"/>
        <dbReference type="EC" id="2.4.2.1"/>
    </reaction>
    <physiologicalReaction direction="left-to-right" evidence="10">
        <dbReference type="Rhea" id="RHEA:27643"/>
    </physiologicalReaction>
</comment>
<sequence>MSSLPTPRQRLDETVTAAGYNRVRFMRQTHSSCVLPRTVSEDQSSLAAEFDGHYSDGQALSLGVLTADCLPILIAGTNHQGQPLVAAIHAGRVGLLAGIIQQALHVLQPKLAAPGSHHYVRPTAVIGPAICGQCYEVPLAMREEAETQFSTIGAETSWGTPALDLSAAAAEVLQQAGIHTMSTGICTREDPAFYSYRGGDITERNAGVVLTPATANKE</sequence>
<comment type="catalytic activity">
    <reaction evidence="1">
        <text>inosine + phosphate = alpha-D-ribose 1-phosphate + hypoxanthine</text>
        <dbReference type="Rhea" id="RHEA:27646"/>
        <dbReference type="ChEBI" id="CHEBI:17368"/>
        <dbReference type="ChEBI" id="CHEBI:17596"/>
        <dbReference type="ChEBI" id="CHEBI:43474"/>
        <dbReference type="ChEBI" id="CHEBI:57720"/>
        <dbReference type="EC" id="2.4.2.1"/>
    </reaction>
    <physiologicalReaction direction="left-to-right" evidence="1">
        <dbReference type="Rhea" id="RHEA:27647"/>
    </physiologicalReaction>
</comment>
<dbReference type="InterPro" id="IPR038371">
    <property type="entry name" value="Cu_polyphenol_OxRdtase_sf"/>
</dbReference>
<reference evidence="12 13" key="1">
    <citation type="submission" date="2024-09" db="EMBL/GenBank/DDBJ databases">
        <authorList>
            <person name="Sun Q."/>
            <person name="Mori K."/>
        </authorList>
    </citation>
    <scope>NUCLEOTIDE SEQUENCE [LARGE SCALE GENOMIC DNA]</scope>
    <source>
        <strain evidence="12 13">NCAIM B.02604</strain>
    </source>
</reference>
<evidence type="ECO:0000256" key="8">
    <source>
        <dbReference type="ARBA" id="ARBA00023008"/>
    </source>
</evidence>
<proteinExistence type="inferred from homology"/>
<evidence type="ECO:0000256" key="9">
    <source>
        <dbReference type="ARBA" id="ARBA00047989"/>
    </source>
</evidence>
<evidence type="ECO:0000256" key="3">
    <source>
        <dbReference type="ARBA" id="ARBA00007353"/>
    </source>
</evidence>
<dbReference type="InterPro" id="IPR003730">
    <property type="entry name" value="Cu_polyphenol_OxRdtase"/>
</dbReference>
<dbReference type="SUPFAM" id="SSF64438">
    <property type="entry name" value="CNF1/YfiH-like putative cysteine hydrolases"/>
    <property type="match status" value="1"/>
</dbReference>
<dbReference type="PANTHER" id="PTHR30616">
    <property type="entry name" value="UNCHARACTERIZED PROTEIN YFIH"/>
    <property type="match status" value="1"/>
</dbReference>
<comment type="function">
    <text evidence="2">Purine nucleoside enzyme that catalyzes the phosphorolysis of adenosine and inosine nucleosides, yielding D-ribose 1-phosphate and the respective free bases, adenine and hypoxanthine. Also catalyzes the phosphorolysis of S-methyl-5'-thioadenosine into adenine and S-methyl-5-thio-alpha-D-ribose 1-phosphate. Also has adenosine deaminase activity.</text>
</comment>
<accession>A0ABV6P902</accession>
<keyword evidence="7" id="KW-0862">Zinc</keyword>
<keyword evidence="13" id="KW-1185">Reference proteome</keyword>
<dbReference type="PANTHER" id="PTHR30616:SF2">
    <property type="entry name" value="PURINE NUCLEOSIDE PHOSPHORYLASE LACC1"/>
    <property type="match status" value="1"/>
</dbReference>
<dbReference type="Proteomes" id="UP001589862">
    <property type="component" value="Unassembled WGS sequence"/>
</dbReference>
<evidence type="ECO:0000256" key="1">
    <source>
        <dbReference type="ARBA" id="ARBA00000553"/>
    </source>
</evidence>
<name>A0ABV6P902_9MICC</name>
<dbReference type="Gene3D" id="3.60.140.10">
    <property type="entry name" value="CNF1/YfiH-like putative cysteine hydrolases"/>
    <property type="match status" value="1"/>
</dbReference>
<keyword evidence="6" id="KW-0378">Hydrolase</keyword>
<evidence type="ECO:0000256" key="7">
    <source>
        <dbReference type="ARBA" id="ARBA00022833"/>
    </source>
</evidence>
<comment type="similarity">
    <text evidence="3">Belongs to the purine nucleoside phosphorylase YfiH/LACC1 family.</text>
</comment>
<evidence type="ECO:0000313" key="12">
    <source>
        <dbReference type="EMBL" id="MFC0580837.1"/>
    </source>
</evidence>
<evidence type="ECO:0000256" key="5">
    <source>
        <dbReference type="ARBA" id="ARBA00022723"/>
    </source>
</evidence>
<protein>
    <submittedName>
        <fullName evidence="12">Polyphenol oxidase family protein</fullName>
    </submittedName>
</protein>
<dbReference type="EMBL" id="JBHLUB010000001">
    <property type="protein sequence ID" value="MFC0580837.1"/>
    <property type="molecule type" value="Genomic_DNA"/>
</dbReference>
<organism evidence="12 13">
    <name type="scientific">Micrococcoides hystricis</name>
    <dbReference type="NCBI Taxonomy" id="1572761"/>
    <lineage>
        <taxon>Bacteria</taxon>
        <taxon>Bacillati</taxon>
        <taxon>Actinomycetota</taxon>
        <taxon>Actinomycetes</taxon>
        <taxon>Micrococcales</taxon>
        <taxon>Micrococcaceae</taxon>
        <taxon>Micrococcoides</taxon>
    </lineage>
</organism>
<dbReference type="InterPro" id="IPR011324">
    <property type="entry name" value="Cytotoxic_necrot_fac-like_cat"/>
</dbReference>
<evidence type="ECO:0000256" key="6">
    <source>
        <dbReference type="ARBA" id="ARBA00022801"/>
    </source>
</evidence>
<dbReference type="Pfam" id="PF02578">
    <property type="entry name" value="Cu-oxidase_4"/>
    <property type="match status" value="1"/>
</dbReference>
<evidence type="ECO:0000256" key="2">
    <source>
        <dbReference type="ARBA" id="ARBA00003215"/>
    </source>
</evidence>
<evidence type="ECO:0000256" key="4">
    <source>
        <dbReference type="ARBA" id="ARBA00022679"/>
    </source>
</evidence>
<comment type="catalytic activity">
    <reaction evidence="11">
        <text>S-methyl-5'-thioadenosine + phosphate = 5-(methylsulfanyl)-alpha-D-ribose 1-phosphate + adenine</text>
        <dbReference type="Rhea" id="RHEA:11852"/>
        <dbReference type="ChEBI" id="CHEBI:16708"/>
        <dbReference type="ChEBI" id="CHEBI:17509"/>
        <dbReference type="ChEBI" id="CHEBI:43474"/>
        <dbReference type="ChEBI" id="CHEBI:58533"/>
        <dbReference type="EC" id="2.4.2.28"/>
    </reaction>
    <physiologicalReaction direction="left-to-right" evidence="11">
        <dbReference type="Rhea" id="RHEA:11853"/>
    </physiologicalReaction>
</comment>
<evidence type="ECO:0000256" key="11">
    <source>
        <dbReference type="ARBA" id="ARBA00049893"/>
    </source>
</evidence>
<keyword evidence="5" id="KW-0479">Metal-binding</keyword>
<evidence type="ECO:0000256" key="10">
    <source>
        <dbReference type="ARBA" id="ARBA00048968"/>
    </source>
</evidence>
<comment type="caution">
    <text evidence="12">The sequence shown here is derived from an EMBL/GenBank/DDBJ whole genome shotgun (WGS) entry which is preliminary data.</text>
</comment>
<comment type="catalytic activity">
    <reaction evidence="9">
        <text>adenosine + H2O + H(+) = inosine + NH4(+)</text>
        <dbReference type="Rhea" id="RHEA:24408"/>
        <dbReference type="ChEBI" id="CHEBI:15377"/>
        <dbReference type="ChEBI" id="CHEBI:15378"/>
        <dbReference type="ChEBI" id="CHEBI:16335"/>
        <dbReference type="ChEBI" id="CHEBI:17596"/>
        <dbReference type="ChEBI" id="CHEBI:28938"/>
        <dbReference type="EC" id="3.5.4.4"/>
    </reaction>
    <physiologicalReaction direction="left-to-right" evidence="9">
        <dbReference type="Rhea" id="RHEA:24409"/>
    </physiologicalReaction>
</comment>
<gene>
    <name evidence="12" type="ORF">ACFFFR_00330</name>
</gene>
<keyword evidence="4" id="KW-0808">Transferase</keyword>